<dbReference type="OrthoDB" id="238179at2"/>
<feature type="compositionally biased region" description="Polar residues" evidence="1">
    <location>
        <begin position="194"/>
        <end position="205"/>
    </location>
</feature>
<evidence type="ECO:0000256" key="1">
    <source>
        <dbReference type="SAM" id="MobiDB-lite"/>
    </source>
</evidence>
<name>D2QXU8_PIRSD</name>
<protein>
    <submittedName>
        <fullName evidence="5">Uncharacterized protein</fullName>
    </submittedName>
</protein>
<dbReference type="InterPro" id="IPR011635">
    <property type="entry name" value="CARDB"/>
</dbReference>
<evidence type="ECO:0000259" key="3">
    <source>
        <dbReference type="Pfam" id="PF01345"/>
    </source>
</evidence>
<dbReference type="AlphaFoldDB" id="D2QXU8"/>
<dbReference type="Pfam" id="PF01345">
    <property type="entry name" value="DUF11"/>
    <property type="match status" value="2"/>
</dbReference>
<accession>D2QXU8</accession>
<keyword evidence="2" id="KW-0732">Signal</keyword>
<dbReference type="eggNOG" id="COG1361">
    <property type="taxonomic scope" value="Bacteria"/>
</dbReference>
<dbReference type="KEGG" id="psl:Psta_3361"/>
<feature type="domain" description="DUF11" evidence="3">
    <location>
        <begin position="454"/>
        <end position="524"/>
    </location>
</feature>
<feature type="chain" id="PRO_5003034379" evidence="2">
    <location>
        <begin position="21"/>
        <end position="693"/>
    </location>
</feature>
<feature type="domain" description="CARDB" evidence="4">
    <location>
        <begin position="344"/>
        <end position="423"/>
    </location>
</feature>
<feature type="region of interest" description="Disordered" evidence="1">
    <location>
        <begin position="85"/>
        <end position="116"/>
    </location>
</feature>
<evidence type="ECO:0000313" key="5">
    <source>
        <dbReference type="EMBL" id="ADB18025.1"/>
    </source>
</evidence>
<gene>
    <name evidence="5" type="ordered locus">Psta_3361</name>
</gene>
<evidence type="ECO:0000256" key="2">
    <source>
        <dbReference type="SAM" id="SignalP"/>
    </source>
</evidence>
<dbReference type="STRING" id="530564.Psta_3361"/>
<feature type="domain" description="DUF11" evidence="3">
    <location>
        <begin position="562"/>
        <end position="653"/>
    </location>
</feature>
<organism evidence="5 6">
    <name type="scientific">Pirellula staleyi (strain ATCC 27377 / DSM 6068 / ICPB 4128)</name>
    <name type="common">Pirella staleyi</name>
    <dbReference type="NCBI Taxonomy" id="530564"/>
    <lineage>
        <taxon>Bacteria</taxon>
        <taxon>Pseudomonadati</taxon>
        <taxon>Planctomycetota</taxon>
        <taxon>Planctomycetia</taxon>
        <taxon>Pirellulales</taxon>
        <taxon>Pirellulaceae</taxon>
        <taxon>Pirellula</taxon>
    </lineage>
</organism>
<feature type="signal peptide" evidence="2">
    <location>
        <begin position="1"/>
        <end position="20"/>
    </location>
</feature>
<dbReference type="HOGENOM" id="CLU_397314_0_0_0"/>
<feature type="compositionally biased region" description="Polar residues" evidence="1">
    <location>
        <begin position="97"/>
        <end position="115"/>
    </location>
</feature>
<dbReference type="InterPro" id="IPR001434">
    <property type="entry name" value="OmcB-like_DUF11"/>
</dbReference>
<feature type="region of interest" description="Disordered" evidence="1">
    <location>
        <begin position="163"/>
        <end position="216"/>
    </location>
</feature>
<proteinExistence type="predicted"/>
<keyword evidence="6" id="KW-1185">Reference proteome</keyword>
<dbReference type="EMBL" id="CP001848">
    <property type="protein sequence ID" value="ADB18025.1"/>
    <property type="molecule type" value="Genomic_DNA"/>
</dbReference>
<dbReference type="PANTHER" id="PTHR34819">
    <property type="entry name" value="LARGE CYSTEINE-RICH PERIPLASMIC PROTEIN OMCB"/>
    <property type="match status" value="1"/>
</dbReference>
<dbReference type="InterPro" id="IPR013783">
    <property type="entry name" value="Ig-like_fold"/>
</dbReference>
<reference evidence="5 6" key="1">
    <citation type="journal article" date="2009" name="Stand. Genomic Sci.">
        <title>Complete genome sequence of Pirellula staleyi type strain (ATCC 27377).</title>
        <authorList>
            <person name="Clum A."/>
            <person name="Tindall B.J."/>
            <person name="Sikorski J."/>
            <person name="Ivanova N."/>
            <person name="Mavrommatis K."/>
            <person name="Lucas S."/>
            <person name="Glavina del Rio T."/>
            <person name="Nolan M."/>
            <person name="Chen F."/>
            <person name="Tice H."/>
            <person name="Pitluck S."/>
            <person name="Cheng J.F."/>
            <person name="Chertkov O."/>
            <person name="Brettin T."/>
            <person name="Han C."/>
            <person name="Detter J.C."/>
            <person name="Kuske C."/>
            <person name="Bruce D."/>
            <person name="Goodwin L."/>
            <person name="Ovchinikova G."/>
            <person name="Pati A."/>
            <person name="Mikhailova N."/>
            <person name="Chen A."/>
            <person name="Palaniappan K."/>
            <person name="Land M."/>
            <person name="Hauser L."/>
            <person name="Chang Y.J."/>
            <person name="Jeffries C.D."/>
            <person name="Chain P."/>
            <person name="Rohde M."/>
            <person name="Goker M."/>
            <person name="Bristow J."/>
            <person name="Eisen J.A."/>
            <person name="Markowitz V."/>
            <person name="Hugenholtz P."/>
            <person name="Kyrpides N.C."/>
            <person name="Klenk H.P."/>
            <person name="Lapidus A."/>
        </authorList>
    </citation>
    <scope>NUCLEOTIDE SEQUENCE [LARGE SCALE GENOMIC DNA]</scope>
    <source>
        <strain evidence="6">ATCC 27377 / DSM 6068 / ICPB 4128</strain>
    </source>
</reference>
<dbReference type="Gene3D" id="2.60.40.10">
    <property type="entry name" value="Immunoglobulins"/>
    <property type="match status" value="3"/>
</dbReference>
<dbReference type="PANTHER" id="PTHR34819:SF3">
    <property type="entry name" value="CELL SURFACE PROTEIN"/>
    <property type="match status" value="1"/>
</dbReference>
<dbReference type="InterPro" id="IPR051172">
    <property type="entry name" value="Chlamydia_OmcB"/>
</dbReference>
<dbReference type="Proteomes" id="UP000001887">
    <property type="component" value="Chromosome"/>
</dbReference>
<sequence precursor="true">MPRKATIVLALGLVAGSALAIVTAQEAIRPRSSIYGGGSANVYPREPRQLPPAAVKPAPLPPPTQIPAPPAYVPQGEARLVAGEEIQGNSIVRPRRSSSVNERLGGATQSVSDDSITPIGEAQAPAFAPVPTDYLPAGAPASDNDGATRSILKRPAAATINEAAVPEIATRPAESMPRPSRLETVEGEEGLAPVQSSRRIPTVGTNPLPRSIQDLALSSRSPSLRIDVSGPQSITVKESSPYVVHLFNEADIPATDLLVRLNVPASVSIDGLEAADGEAQLVADPQGQGRLVWAIPRIEARGDSSLRVMLTATDGQPVDLSVEFTARPTTAKATIAVRRPQLQLAMQAPADMNYGEAKQAVLTIANPGTGDASGVMITITSTGNPPQQIDVGTLEAGTSREVAVDVKATDPGEMEIKATATGDGALVADTATKVLVRMASLALDLQGPALKYAGTPGDYSVTVVNQGNAAADDVMLSVALPRGVKYLGGIENAKTDAAGLKWKVTSIPPGGEKTYTFQVLLGATGPLSFDLEAISGNGTASQAKCETTVEAISDLKLVVNDPAGPSPAGEDVVYEVQVMNRGTKAAENVRIVMQFAEGIEPIAVEGGEGKIVPGQVVCEPLPQLPAGEQVTVKIKARADRGGTLQFRVEVTGDAGELRLVSEGASRFFADSAAARRAPAAASPVAPTPAPLIR</sequence>
<evidence type="ECO:0000313" key="6">
    <source>
        <dbReference type="Proteomes" id="UP000001887"/>
    </source>
</evidence>
<evidence type="ECO:0000259" key="4">
    <source>
        <dbReference type="Pfam" id="PF07705"/>
    </source>
</evidence>
<feature type="region of interest" description="Disordered" evidence="1">
    <location>
        <begin position="128"/>
        <end position="147"/>
    </location>
</feature>
<dbReference type="Pfam" id="PF07705">
    <property type="entry name" value="CARDB"/>
    <property type="match status" value="1"/>
</dbReference>